<dbReference type="EC" id="4.1.1.65" evidence="16"/>
<feature type="topological domain" description="Mitochondrial intermembrane" evidence="16">
    <location>
        <begin position="102"/>
        <end position="892"/>
    </location>
</feature>
<dbReference type="PANTHER" id="PTHR10067:SF6">
    <property type="entry name" value="PHOSPHATIDYLSERINE DECARBOXYLASE PROENZYME, MITOCHONDRIAL"/>
    <property type="match status" value="1"/>
</dbReference>
<dbReference type="EMBL" id="LYCR01000029">
    <property type="protein sequence ID" value="OGM46680.1"/>
    <property type="molecule type" value="Genomic_DNA"/>
</dbReference>
<comment type="subcellular location">
    <molecule>Phosphatidylserine decarboxylase 1 alpha chain</molecule>
    <subcellularLocation>
        <location evidence="16">Mitochondrion inner membrane</location>
        <topology evidence="16">Peripheral membrane protein</topology>
        <orientation evidence="16">Intermembrane side</orientation>
    </subcellularLocation>
    <text evidence="16">Anchored to the mitochondrial inner membrane through its interaction with the integral membrane beta chain.</text>
</comment>
<feature type="chain" id="PRO_5023270713" description="Phosphatidylserine decarboxylase 1 beta chain" evidence="16">
    <location>
        <begin position="1"/>
        <end position="472"/>
    </location>
</feature>
<dbReference type="STRING" id="109264.A0A1F8A4L1"/>
<comment type="function">
    <text evidence="16">Catalyzes the formation of phosphatidylethanolamine (PtdEtn) from phosphatidylserine (PtdSer). Plays a central role in phospholipid metabolism and in the interorganelle trafficking of phosphatidylserine.</text>
</comment>
<dbReference type="InterPro" id="IPR033177">
    <property type="entry name" value="PSD-B"/>
</dbReference>
<dbReference type="GO" id="GO:0005680">
    <property type="term" value="C:anaphase-promoting complex"/>
    <property type="evidence" value="ECO:0007669"/>
    <property type="project" value="InterPro"/>
</dbReference>
<evidence type="ECO:0000256" key="11">
    <source>
        <dbReference type="ARBA" id="ARBA00023209"/>
    </source>
</evidence>
<keyword evidence="13 16" id="KW-1208">Phospholipid metabolism</keyword>
<keyword evidence="16" id="KW-0496">Mitochondrion</keyword>
<evidence type="ECO:0000256" key="9">
    <source>
        <dbReference type="ARBA" id="ARBA00023098"/>
    </source>
</evidence>
<comment type="caution">
    <text evidence="19">The sequence shown here is derived from an EMBL/GenBank/DDBJ whole genome shotgun (WGS) entry which is preliminary data.</text>
</comment>
<feature type="region of interest" description="Disordered" evidence="17">
    <location>
        <begin position="488"/>
        <end position="529"/>
    </location>
</feature>
<comment type="similarity">
    <text evidence="2">Belongs to the APC10 family.</text>
</comment>
<comment type="subunit">
    <text evidence="16">Heterodimer of a large membrane-associated beta subunit and a small pyruvoyl-containing alpha subunit.</text>
</comment>
<sequence length="892" mass="99109">MTLYLTSRSVLRRNFGDSRLGENAGLVKMVALRTSAGRKAGARQFSKSWKQYQNQNNQENPAPKGFGSRLRFALRNTKVEWYPIPIGLGIGLLGILHFYKSQRAEQERREREAEDEITNPPPRHRIRPSGPWQVQIMSTLPLKAISRLWGRFNELELPLFLRAPGFKLYSWVFGVNLDEVEQPDLRTYPNLAAFFYRRLKPGARPLDPDTHAVISPSDGRILQFGLIERGEVEQVKGVTYSLDALLGAATPSHADHSKKFTDHSTEPSQKDAADMAADEEFARMNGIPYTLPTLFAGDQGGARKRSASLDASTGSEAAAEAEVKADLARGDGAPWYAPKPKSNNALYYVVIYLAPGDYHRELYSVSPYLQRHLPGLFTLNERVVLLGRWRWGFFSYTPVGATNVGSIKVNFDSELRTNSLTTDTAADMAAALAAKRGEQYPGFVEATYLHASRTLRGHPLQRGEEMGGFQLGSTIVLVFEAPMGTRKSFDAGYQDGKREEGGTGPSRWANASRSLHPSSGPIEPVEPAHPAAAAQAALFSLFGRGVAGRPRPQMMEDDEEEDDSQFEDEDGHDDFNSQENADHEAQLSEEDMDGMVEDDLEVIDEDDDEVMHDRARSPSPLPSNLREISSLASWTVSTHKPGCGVAALRHPSPTQYWQSDGPQPHTLTLHFFKLVAVVKIRVYLDFDLDESYTPTKMTFLAGMGGNDLVEFATWEDETPCGWVDVPLEGVGGRDGGWVRTKRRNRARKGGMGKSSAWPDYMFSDTENPAEFNLAAYEDDDEETAIEDDEDDPYAGSVLKAMVIQMRVMENHQNGKDTHVRGFQVFARDDERRRIGNAPSASADGRIRRHSMRKSLRGAADDGMDGRGIHGDADPEKVAGLEEPDWMGEPVIR</sequence>
<reference evidence="19 20" key="1">
    <citation type="journal article" date="2016" name="Genome Biol. Evol.">
        <title>Draft genome sequence of an aflatoxigenic Aspergillus species, A. bombycis.</title>
        <authorList>
            <person name="Moore G.G."/>
            <person name="Mack B.M."/>
            <person name="Beltz S.B."/>
            <person name="Gilbert M.K."/>
        </authorList>
    </citation>
    <scope>NUCLEOTIDE SEQUENCE [LARGE SCALE GENOMIC DNA]</scope>
    <source>
        <strain evidence="20">NRRL 26010</strain>
    </source>
</reference>
<comment type="catalytic activity">
    <reaction evidence="16">
        <text>a 1,2-diacyl-sn-glycero-3-phospho-L-serine + H(+) = a 1,2-diacyl-sn-glycero-3-phosphoethanolamine + CO2</text>
        <dbReference type="Rhea" id="RHEA:20828"/>
        <dbReference type="ChEBI" id="CHEBI:15378"/>
        <dbReference type="ChEBI" id="CHEBI:16526"/>
        <dbReference type="ChEBI" id="CHEBI:57262"/>
        <dbReference type="ChEBI" id="CHEBI:64612"/>
        <dbReference type="EC" id="4.1.1.65"/>
    </reaction>
</comment>
<evidence type="ECO:0000256" key="2">
    <source>
        <dbReference type="ARBA" id="ARBA00006762"/>
    </source>
</evidence>
<protein>
    <recommendedName>
        <fullName evidence="16">Phosphatidylserine decarboxylase proenzyme 1, mitochondrial</fullName>
        <ecNumber evidence="16">4.1.1.65</ecNumber>
    </recommendedName>
    <component>
        <recommendedName>
            <fullName evidence="16">Phosphatidylserine decarboxylase 1 beta chain</fullName>
        </recommendedName>
    </component>
    <component>
        <recommendedName>
            <fullName evidence="16">Phosphatidylserine decarboxylase 1 alpha chain</fullName>
        </recommendedName>
    </component>
</protein>
<dbReference type="PROSITE" id="PS51284">
    <property type="entry name" value="DOC"/>
    <property type="match status" value="1"/>
</dbReference>
<keyword evidence="10 16" id="KW-0472">Membrane</keyword>
<evidence type="ECO:0000256" key="13">
    <source>
        <dbReference type="ARBA" id="ARBA00023264"/>
    </source>
</evidence>
<feature type="active site" description="Charge relay system; for autoendoproteolytic cleavage activity" evidence="16">
    <location>
        <position position="218"/>
    </location>
</feature>
<keyword evidence="3 16" id="KW-0444">Lipid biosynthesis</keyword>
<evidence type="ECO:0000256" key="10">
    <source>
        <dbReference type="ARBA" id="ARBA00023136"/>
    </source>
</evidence>
<keyword evidence="11 16" id="KW-0594">Phospholipid biosynthesis</keyword>
<comment type="pathway">
    <text evidence="16">Phospholipid metabolism; phosphatidylethanolamine biosynthesis; phosphatidylethanolamine from CDP-diacylglycerol: step 2/2.</text>
</comment>
<dbReference type="HAMAP" id="MF_03208">
    <property type="entry name" value="PS_decarb_PSD_B_type1_euk"/>
    <property type="match status" value="1"/>
</dbReference>
<feature type="domain" description="DOC" evidence="18">
    <location>
        <begin position="604"/>
        <end position="851"/>
    </location>
</feature>
<evidence type="ECO:0000256" key="6">
    <source>
        <dbReference type="ARBA" id="ARBA00022776"/>
    </source>
</evidence>
<keyword evidence="15 16" id="KW-0670">Pyruvate</keyword>
<keyword evidence="9 16" id="KW-0443">Lipid metabolism</keyword>
<proteinExistence type="inferred from homology"/>
<keyword evidence="4" id="KW-0132">Cell division</keyword>
<keyword evidence="8 16" id="KW-1133">Transmembrane helix</keyword>
<dbReference type="SMART" id="SM01337">
    <property type="entry name" value="APC10"/>
    <property type="match status" value="1"/>
</dbReference>
<dbReference type="InterPro" id="IPR004939">
    <property type="entry name" value="APC_su10/DOC_dom"/>
</dbReference>
<feature type="active site" description="Schiff-base intermediate with substrate; via pyruvic acid; for decarboxylase activity" evidence="16">
    <location>
        <position position="473"/>
    </location>
</feature>
<evidence type="ECO:0000256" key="15">
    <source>
        <dbReference type="ARBA" id="ARBA00023317"/>
    </source>
</evidence>
<dbReference type="SUPFAM" id="SSF49785">
    <property type="entry name" value="Galactose-binding domain-like"/>
    <property type="match status" value="1"/>
</dbReference>
<dbReference type="InterPro" id="IPR008979">
    <property type="entry name" value="Galactose-bd-like_sf"/>
</dbReference>
<dbReference type="InterPro" id="IPR033661">
    <property type="entry name" value="PSD_type1_euk"/>
</dbReference>
<feature type="chain" id="PRO_5023270712" description="Phosphatidylserine decarboxylase 1 alpha chain" evidence="16">
    <location>
        <begin position="473"/>
        <end position="892"/>
    </location>
</feature>
<evidence type="ECO:0000256" key="1">
    <source>
        <dbReference type="ARBA" id="ARBA00005189"/>
    </source>
</evidence>
<feature type="region of interest" description="Disordered" evidence="17">
    <location>
        <begin position="107"/>
        <end position="129"/>
    </location>
</feature>
<evidence type="ECO:0000256" key="5">
    <source>
        <dbReference type="ARBA" id="ARBA00022692"/>
    </source>
</evidence>
<dbReference type="GO" id="GO:0051301">
    <property type="term" value="P:cell division"/>
    <property type="evidence" value="ECO:0007669"/>
    <property type="project" value="UniProtKB-KW"/>
</dbReference>
<feature type="region of interest" description="Disordered" evidence="17">
    <location>
        <begin position="833"/>
        <end position="892"/>
    </location>
</feature>
<dbReference type="CDD" id="cd08366">
    <property type="entry name" value="APC10"/>
    <property type="match status" value="1"/>
</dbReference>
<evidence type="ECO:0000256" key="8">
    <source>
        <dbReference type="ARBA" id="ARBA00022989"/>
    </source>
</evidence>
<dbReference type="GO" id="GO:0005743">
    <property type="term" value="C:mitochondrial inner membrane"/>
    <property type="evidence" value="ECO:0007669"/>
    <property type="project" value="UniProtKB-SubCell"/>
</dbReference>
<evidence type="ECO:0000256" key="3">
    <source>
        <dbReference type="ARBA" id="ARBA00022516"/>
    </source>
</evidence>
<dbReference type="Gene3D" id="2.60.120.260">
    <property type="entry name" value="Galactose-binding domain-like"/>
    <property type="match status" value="1"/>
</dbReference>
<feature type="region of interest" description="Disordered" evidence="17">
    <location>
        <begin position="547"/>
        <end position="593"/>
    </location>
</feature>
<feature type="active site" description="Charge relay system; for autoendoproteolytic cleavage activity" evidence="16">
    <location>
        <position position="473"/>
    </location>
</feature>
<evidence type="ECO:0000256" key="17">
    <source>
        <dbReference type="SAM" id="MobiDB-lite"/>
    </source>
</evidence>
<keyword evidence="7 16" id="KW-0210">Decarboxylase</keyword>
<keyword evidence="6" id="KW-0498">Mitosis</keyword>
<dbReference type="GO" id="GO:0031145">
    <property type="term" value="P:anaphase-promoting complex-dependent catabolic process"/>
    <property type="evidence" value="ECO:0007669"/>
    <property type="project" value="InterPro"/>
</dbReference>
<comment type="similarity">
    <text evidence="16">Belongs to the phosphatidylserine decarboxylase family. PSD-B subfamily. Eukaryotic type I sub-subfamily.</text>
</comment>
<feature type="compositionally biased region" description="Basic and acidic residues" evidence="17">
    <location>
        <begin position="863"/>
        <end position="879"/>
    </location>
</feature>
<evidence type="ECO:0000256" key="12">
    <source>
        <dbReference type="ARBA" id="ARBA00023239"/>
    </source>
</evidence>
<keyword evidence="5 16" id="KW-0812">Transmembrane</keyword>
<feature type="compositionally biased region" description="Basic residues" evidence="17">
    <location>
        <begin position="846"/>
        <end position="855"/>
    </location>
</feature>
<dbReference type="UniPathway" id="UPA00558">
    <property type="reaction ID" value="UER00616"/>
</dbReference>
<evidence type="ECO:0000313" key="19">
    <source>
        <dbReference type="EMBL" id="OGM46680.1"/>
    </source>
</evidence>
<dbReference type="NCBIfam" id="TIGR00163">
    <property type="entry name" value="PS_decarb"/>
    <property type="match status" value="1"/>
</dbReference>
<dbReference type="GO" id="GO:0006646">
    <property type="term" value="P:phosphatidylethanolamine biosynthetic process"/>
    <property type="evidence" value="ECO:0007669"/>
    <property type="project" value="UniProtKB-UniRule"/>
</dbReference>
<dbReference type="Proteomes" id="UP000179179">
    <property type="component" value="Unassembled WGS sequence"/>
</dbReference>
<feature type="modified residue" description="Pyruvic acid (Ser); by autocatalysis" evidence="16">
    <location>
        <position position="473"/>
    </location>
</feature>
<keyword evidence="14" id="KW-0131">Cell cycle</keyword>
<comment type="subcellular location">
    <molecule>Phosphatidylserine decarboxylase 1 beta chain</molecule>
    <subcellularLocation>
        <location evidence="16">Mitochondrion inner membrane</location>
        <topology evidence="16">Single-pass membrane protein</topology>
        <orientation evidence="16">Intermembrane side</orientation>
    </subcellularLocation>
</comment>
<feature type="site" description="Cleavage (non-hydrolytic); by autocatalysis" evidence="16">
    <location>
        <begin position="472"/>
        <end position="473"/>
    </location>
</feature>
<dbReference type="Pfam" id="PF03256">
    <property type="entry name" value="ANAPC10"/>
    <property type="match status" value="1"/>
</dbReference>
<accession>A0A1F8A4L1</accession>
<keyword evidence="16" id="KW-0865">Zymogen</keyword>
<comment type="pathway">
    <text evidence="1">Lipid metabolism.</text>
</comment>
<dbReference type="InterPro" id="IPR003817">
    <property type="entry name" value="PS_Dcarbxylase"/>
</dbReference>
<feature type="topological domain" description="Mitochondrial matrix" evidence="16">
    <location>
        <begin position="1"/>
        <end position="82"/>
    </location>
</feature>
<comment type="PTM">
    <text evidence="16">Is synthesized initially as an inactive proenzyme. Formation of the active enzyme involves a self-maturation process in which the active site pyruvoyl group is generated from an internal serine residue via an autocatalytic post-translational modification. Two non-identical subunits are generated from the proenzyme in this reaction, and the pyruvate is formed at the N-terminus of the alpha chain, which is derived from the carboxyl end of the proenzyme. The autoendoproteolytic cleavage occurs by a canonical serine protease mechanism, in which the side chain hydroxyl group of the serine supplies its oxygen atom to form the C-terminus of the beta chain, while the remainder of the serine residue undergoes an oxidative deamination to produce ammonia and the pyruvoyl prosthetic group on the alpha chain. During this reaction, the Ser that is part of the protease active site of the proenzyme becomes the pyruvoyl prosthetic group, which constitutes an essential element of the active site of the mature decarboxylase.</text>
</comment>
<evidence type="ECO:0000256" key="4">
    <source>
        <dbReference type="ARBA" id="ARBA00022618"/>
    </source>
</evidence>
<evidence type="ECO:0000256" key="14">
    <source>
        <dbReference type="ARBA" id="ARBA00023306"/>
    </source>
</evidence>
<name>A0A1F8A4L1_9EURO</name>
<evidence type="ECO:0000256" key="7">
    <source>
        <dbReference type="ARBA" id="ARBA00022793"/>
    </source>
</evidence>
<evidence type="ECO:0000256" key="16">
    <source>
        <dbReference type="HAMAP-Rule" id="MF_03208"/>
    </source>
</evidence>
<dbReference type="AlphaFoldDB" id="A0A1F8A4L1"/>
<comment type="caution">
    <text evidence="16">Lacks conserved residue(s) required for the propagation of feature annotation.</text>
</comment>
<keyword evidence="20" id="KW-1185">Reference proteome</keyword>
<keyword evidence="12 16" id="KW-0456">Lyase</keyword>
<dbReference type="PANTHER" id="PTHR10067">
    <property type="entry name" value="PHOSPHATIDYLSERINE DECARBOXYLASE"/>
    <property type="match status" value="1"/>
</dbReference>
<keyword evidence="16" id="KW-0999">Mitochondrion inner membrane</keyword>
<feature type="compositionally biased region" description="Acidic residues" evidence="17">
    <location>
        <begin position="555"/>
        <end position="572"/>
    </location>
</feature>
<evidence type="ECO:0000313" key="20">
    <source>
        <dbReference type="Proteomes" id="UP000179179"/>
    </source>
</evidence>
<dbReference type="InterPro" id="IPR016901">
    <property type="entry name" value="APC10/Doc1"/>
</dbReference>
<dbReference type="GO" id="GO:0004609">
    <property type="term" value="F:phosphatidylserine decarboxylase activity"/>
    <property type="evidence" value="ECO:0007669"/>
    <property type="project" value="UniProtKB-UniRule"/>
</dbReference>
<dbReference type="OrthoDB" id="4330at2759"/>
<dbReference type="Pfam" id="PF02666">
    <property type="entry name" value="PS_Dcarbxylase"/>
    <property type="match status" value="2"/>
</dbReference>
<gene>
    <name evidence="16" type="primary">PSD1</name>
    <name evidence="19" type="ORF">ABOM_005117</name>
</gene>
<organism evidence="19 20">
    <name type="scientific">Aspergillus bombycis</name>
    <dbReference type="NCBI Taxonomy" id="109264"/>
    <lineage>
        <taxon>Eukaryota</taxon>
        <taxon>Fungi</taxon>
        <taxon>Dikarya</taxon>
        <taxon>Ascomycota</taxon>
        <taxon>Pezizomycotina</taxon>
        <taxon>Eurotiomycetes</taxon>
        <taxon>Eurotiomycetidae</taxon>
        <taxon>Eurotiales</taxon>
        <taxon>Aspergillaceae</taxon>
        <taxon>Aspergillus</taxon>
    </lineage>
</organism>
<evidence type="ECO:0000259" key="18">
    <source>
        <dbReference type="PROSITE" id="PS51284"/>
    </source>
</evidence>
<dbReference type="GO" id="GO:0016540">
    <property type="term" value="P:protein autoprocessing"/>
    <property type="evidence" value="ECO:0007669"/>
    <property type="project" value="UniProtKB-UniRule"/>
</dbReference>
<comment type="cofactor">
    <cofactor evidence="16">
        <name>pyruvate</name>
        <dbReference type="ChEBI" id="CHEBI:15361"/>
    </cofactor>
    <text evidence="16">Binds 1 pyruvoyl group covalently per subunit.</text>
</comment>